<keyword evidence="6" id="KW-1185">Reference proteome</keyword>
<dbReference type="Proteomes" id="UP000806542">
    <property type="component" value="Unassembled WGS sequence"/>
</dbReference>
<feature type="domain" description="SLH" evidence="4">
    <location>
        <begin position="2214"/>
        <end position="2269"/>
    </location>
</feature>
<dbReference type="GO" id="GO:0030313">
    <property type="term" value="C:cell envelope"/>
    <property type="evidence" value="ECO:0007669"/>
    <property type="project" value="UniProtKB-SubCell"/>
</dbReference>
<evidence type="ECO:0000256" key="3">
    <source>
        <dbReference type="SAM" id="SignalP"/>
    </source>
</evidence>
<feature type="domain" description="SLH" evidence="4">
    <location>
        <begin position="2148"/>
        <end position="2211"/>
    </location>
</feature>
<gene>
    <name evidence="5" type="ORF">INF28_05160</name>
</gene>
<evidence type="ECO:0000256" key="2">
    <source>
        <dbReference type="ARBA" id="ARBA00022737"/>
    </source>
</evidence>
<feature type="domain" description="SLH" evidence="4">
    <location>
        <begin position="2089"/>
        <end position="2147"/>
    </location>
</feature>
<feature type="chain" id="PRO_5039281606" evidence="3">
    <location>
        <begin position="35"/>
        <end position="2269"/>
    </location>
</feature>
<comment type="caution">
    <text evidence="5">The sequence shown here is derived from an EMBL/GenBank/DDBJ whole genome shotgun (WGS) entry which is preliminary data.</text>
</comment>
<evidence type="ECO:0000313" key="5">
    <source>
        <dbReference type="EMBL" id="MBE5039852.1"/>
    </source>
</evidence>
<feature type="signal peptide" evidence="3">
    <location>
        <begin position="1"/>
        <end position="34"/>
    </location>
</feature>
<dbReference type="Gene3D" id="2.60.40.4270">
    <property type="entry name" value="Listeria-Bacteroides repeat domain"/>
    <property type="match status" value="1"/>
</dbReference>
<name>A0A9D5R8D5_9FIRM</name>
<dbReference type="InterPro" id="IPR001119">
    <property type="entry name" value="SLH_dom"/>
</dbReference>
<keyword evidence="2" id="KW-0677">Repeat</keyword>
<dbReference type="RefSeq" id="WP_226392405.1">
    <property type="nucleotide sequence ID" value="NZ_JADCKB010000008.1"/>
</dbReference>
<dbReference type="PROSITE" id="PS51272">
    <property type="entry name" value="SLH"/>
    <property type="match status" value="3"/>
</dbReference>
<sequence length="2269" mass="245422">MSKQQIAKGLWRRVGSALLALCLLLGLLPVAAFAAKPVIPAAYVGVETQDGWIYAYAGEASGWEASDPQTLSGLGIAYDENTNTLTLKDGEFVSLGANCMGSDFTIKLTGNVTFGQLNFTGCGAIVSGNGVMNVNNNGTDAIREEAIYIRGEYADARFIVTENATVNAISKNGAALIIHGTAAKENALVYGSVSSGGKTVEPYVRGNFDPLFNKYTEFPFYVGETRYTTPYRFKDSQGNLYFVTGEHKDWGDGTGGWYHMDYIATGETVTVDGREYPLCEQLDGAPVSLSWMEFFGPYSYDQKYTPYNGGTKELYDWTLYHSLEAGESFYQTRAAQNLVLKGDGGGTTPSVDPDDPDDSPVINLQTVYVDEAPNGVLAEGRITAYLFVSNAAETPTATLAYSDGTAEKTMNLTTEGAASAGIYIYSGTVPTDAVTLGSMKYAVGNITAESTIDKNVVAHLEVAVTGAVPEGAVLTLRDSESGMISSRIISAPGTFSMGSPEPGTYKADVTLTKEGRIATCGSTEPITVTDGQKTTANLTVSGVTVAGEAKATVSPDVSHRVDWYDESGKLVAVGENCVYFSGETLYAEAVPTNGAALDYQASGRVQVTGESVTLEMTDMPVRDVSGTVHVGGKAQANALVSITAHVNGIAKTYTDYTDKDGIYTIQGVPSGGTANISASYIMAETKTEPLNTADTSKDFTLTARTGVVFLPQNSGSLVSASAKQGETNIPAAVEDSDLITLTGAAPNTNITLTVRSKIGRAAIENLELDENSSAVYTDSITWEYYSYPQFTLTNVLDRNFYVLVYGHGQNDKKLIYTDLYQGDSYYQGIPLPEGTYTYLFLLDDAYRVIDHDELDTLDKAENSINALKTNGKVSAEATVELKDSQSPQQTVGQELTLPTGNINEQMLILNAEASGLTLDATATTVSARVTVAPNKPNTVGNTLTVYLDTNQTSESDGISPNILDGSVYINGKRAQEDVKLSPNHDMNDSGFGGRYSVEIPDIRVYGGYPAVIQWQSGRTNLSNVTAQAAVSFDGGTKQYIGESKIASPSISLYAPSATGSDVFSVYGQAPKNADVTIMLDGETAAVMTANKDGFYTARLRLNNPIGTEEHSVIAKYKSGDREVVSATQTVTYSSTAPYLKTIEITDYVGRNEVLWDNGEAMTGFYWYMPDTPVVYTMTFGNADKLNSESVIVHLPRANGVELLKAKKTRDNTWQTEPKLCGNNPPTGAWVSYEKIIDPNDGDLATMTATDFARLREKEADYAIPEDLDLAGISQHGVTFTKAEGDKGLTMEVGGFTLTDTAETEADIADLLTELKACEAEQSAAGNGHVGNQVYVAVEKVNDVWQYRVIQKATDGGSNALWLDTVITPNSYTERVINEQTGYLEQTICTSNTPVTITAEDKEDIEIELLEGWYNNFEEFGEKYEQAVLEHPQAKAENPSMFRLSAAPANEGGAPDPQAPVIDYVTMCGNDPTLLSLVLMVQCLEQNDVEYLPRIETGGKKVYGQPGDLYKQLKSEIFWTLGGTELNVEIGKVLGNAAIMDVESKQELIANMSDWAREEMKNQSGDIGDMIRLGPTKEEYIYELKQLCYEALMDIDEHGVVDWGWFPFDDRFPDPRNAQKYEEDYLFEPEDYKDYFFENGKKWADMTEAEQRELIEKAKGDLGLKPKTANTTTKGEAVPDTRKPIIDPSGYVYAGVESNRIEGVSATIYTVDDAGNRTMWNAGEFDQVNPYLTNENGQYEWMVPEGYWSVDFVANGYEPYTTGENDGSGAEKKGDIYAMPVPPVQLDVNINLYASANPTVDEANTVATSEGVYVVFDQYMDVSTLTADKFNLSVNGKKMDLNTAGMISYPDKEANGDKNFARTVVLNTAIEEDSVVLLEVKSDVTSYTGKQMLQNHFKEQLDFKALEQAAAPTANPDSGSKLDVNTPIVLTAEDGVTIYYTTDGTEPTRTSKLYTKSILITSDMTIKAIAVAAGKKDSKVATFTYTLKKTETSDTPDTRPGGGGGGGTTRYTVTFDTQGGSGIDSIRVNRNGTVTKPADPTREGYTFGGWFTDKECTEAFDFDTKVTKNLTLYAKWTEDGAQPTPPPSEWKNPFADVAESDWFYDAVRYANENGLFAGVSDTEFAPDTAMTRGMLVTVLWRAEGEPSAGASAFADVPADAYYAKAVAWANANGIVQGYDASAFGPDDFITREQIAAIFQRYAGFKGMETSESGDLSQFGDAGKVSAWAQGNVSWAVGVGLISGKGDGVLDPLGSATRAEVAAILQRFLEK</sequence>
<reference evidence="5" key="1">
    <citation type="submission" date="2020-10" db="EMBL/GenBank/DDBJ databases">
        <title>ChiBAC.</title>
        <authorList>
            <person name="Zenner C."/>
            <person name="Hitch T.C.A."/>
            <person name="Clavel T."/>
        </authorList>
    </citation>
    <scope>NUCLEOTIDE SEQUENCE</scope>
    <source>
        <strain evidence="5">DSM 107454</strain>
    </source>
</reference>
<proteinExistence type="predicted"/>
<dbReference type="NCBIfam" id="TIGR02543">
    <property type="entry name" value="List_Bact_rpt"/>
    <property type="match status" value="1"/>
</dbReference>
<accession>A0A9D5R8D5</accession>
<dbReference type="InterPro" id="IPR013378">
    <property type="entry name" value="InlB-like_B-rpt"/>
</dbReference>
<comment type="subcellular location">
    <subcellularLocation>
        <location evidence="1">Cell envelope</location>
    </subcellularLocation>
</comment>
<dbReference type="InterPro" id="IPR042229">
    <property type="entry name" value="Listeria/Bacterioides_rpt_sf"/>
</dbReference>
<evidence type="ECO:0000256" key="1">
    <source>
        <dbReference type="ARBA" id="ARBA00004196"/>
    </source>
</evidence>
<organism evidence="5 6">
    <name type="scientific">Ructibacterium gallinarum</name>
    <dbReference type="NCBI Taxonomy" id="2779355"/>
    <lineage>
        <taxon>Bacteria</taxon>
        <taxon>Bacillati</taxon>
        <taxon>Bacillota</taxon>
        <taxon>Clostridia</taxon>
        <taxon>Eubacteriales</taxon>
        <taxon>Oscillospiraceae</taxon>
        <taxon>Ructibacterium</taxon>
    </lineage>
</organism>
<dbReference type="Pfam" id="PF13290">
    <property type="entry name" value="CHB_HEX_C_1"/>
    <property type="match status" value="1"/>
</dbReference>
<evidence type="ECO:0000259" key="4">
    <source>
        <dbReference type="PROSITE" id="PS51272"/>
    </source>
</evidence>
<protein>
    <submittedName>
        <fullName evidence="5">S-layer homology domain-containing protein</fullName>
    </submittedName>
</protein>
<evidence type="ECO:0000313" key="6">
    <source>
        <dbReference type="Proteomes" id="UP000806542"/>
    </source>
</evidence>
<keyword evidence="3" id="KW-0732">Signal</keyword>
<dbReference type="InterPro" id="IPR059177">
    <property type="entry name" value="GH29D-like_dom"/>
</dbReference>
<dbReference type="Pfam" id="PF00395">
    <property type="entry name" value="SLH"/>
    <property type="match status" value="3"/>
</dbReference>
<dbReference type="Pfam" id="PF09479">
    <property type="entry name" value="Flg_new"/>
    <property type="match status" value="1"/>
</dbReference>
<dbReference type="EMBL" id="JADCKB010000008">
    <property type="protein sequence ID" value="MBE5039852.1"/>
    <property type="molecule type" value="Genomic_DNA"/>
</dbReference>